<evidence type="ECO:0000313" key="2">
    <source>
        <dbReference type="Proteomes" id="UP000192760"/>
    </source>
</evidence>
<dbReference type="AlphaFoldDB" id="A0A1X0F5K9"/>
<reference evidence="1 2" key="1">
    <citation type="submission" date="2017-02" db="EMBL/GenBank/DDBJ databases">
        <title>The new phylogeny of genus Mycobacterium.</title>
        <authorList>
            <person name="Tortoli E."/>
            <person name="Trovato A."/>
            <person name="Cirillo D.M."/>
        </authorList>
    </citation>
    <scope>NUCLEOTIDE SEQUENCE [LARGE SCALE GENOMIC DNA]</scope>
    <source>
        <strain evidence="1 2">DSM 45255</strain>
    </source>
</reference>
<accession>A0A1X0F5K9</accession>
<organism evidence="1 2">
    <name type="scientific">Mycobacterium mantenii</name>
    <dbReference type="NCBI Taxonomy" id="560555"/>
    <lineage>
        <taxon>Bacteria</taxon>
        <taxon>Bacillati</taxon>
        <taxon>Actinomycetota</taxon>
        <taxon>Actinomycetes</taxon>
        <taxon>Mycobacteriales</taxon>
        <taxon>Mycobacteriaceae</taxon>
        <taxon>Mycobacterium</taxon>
        <taxon>Mycobacterium avium complex (MAC)</taxon>
    </lineage>
</organism>
<comment type="caution">
    <text evidence="1">The sequence shown here is derived from an EMBL/GenBank/DDBJ whole genome shotgun (WGS) entry which is preliminary data.</text>
</comment>
<sequence length="99" mass="10804">MTCTFPRKEVRIKRGMVHRSAQRNLGAAEGILVALRHCRLDEAFIDIVQTAKRHSVAPLELADALVTIAENDVPRDFDNAVVTAVDQAWGALLGGGRGR</sequence>
<name>A0A1X0F5K9_MYCNT</name>
<gene>
    <name evidence="1" type="ORF">BST30_28640</name>
</gene>
<evidence type="ECO:0008006" key="3">
    <source>
        <dbReference type="Google" id="ProtNLM"/>
    </source>
</evidence>
<protein>
    <recommendedName>
        <fullName evidence="3">ANTAR domain-containing protein</fullName>
    </recommendedName>
</protein>
<proteinExistence type="predicted"/>
<dbReference type="Proteomes" id="UP000192760">
    <property type="component" value="Unassembled WGS sequence"/>
</dbReference>
<evidence type="ECO:0000313" key="1">
    <source>
        <dbReference type="EMBL" id="ORA96459.1"/>
    </source>
</evidence>
<dbReference type="EMBL" id="MVHW01000086">
    <property type="protein sequence ID" value="ORA96459.1"/>
    <property type="molecule type" value="Genomic_DNA"/>
</dbReference>